<evidence type="ECO:0000256" key="1">
    <source>
        <dbReference type="SAM" id="MobiDB-lite"/>
    </source>
</evidence>
<evidence type="ECO:0000313" key="3">
    <source>
        <dbReference type="Proteomes" id="UP001432312"/>
    </source>
</evidence>
<feature type="region of interest" description="Disordered" evidence="1">
    <location>
        <begin position="1"/>
        <end position="22"/>
    </location>
</feature>
<dbReference type="RefSeq" id="WP_328741233.1">
    <property type="nucleotide sequence ID" value="NZ_CP108037.1"/>
</dbReference>
<evidence type="ECO:0000313" key="2">
    <source>
        <dbReference type="EMBL" id="WUN84514.1"/>
    </source>
</evidence>
<organism evidence="2 3">
    <name type="scientific">Streptomyces erythrochromogenes</name>
    <dbReference type="NCBI Taxonomy" id="285574"/>
    <lineage>
        <taxon>Bacteria</taxon>
        <taxon>Bacillati</taxon>
        <taxon>Actinomycetota</taxon>
        <taxon>Actinomycetes</taxon>
        <taxon>Kitasatosporales</taxon>
        <taxon>Streptomycetaceae</taxon>
        <taxon>Streptomyces</taxon>
    </lineage>
</organism>
<gene>
    <name evidence="2" type="ORF">OHA91_39510</name>
</gene>
<dbReference type="Proteomes" id="UP001432312">
    <property type="component" value="Plasmid unnamed1"/>
</dbReference>
<accession>A0ABZ1QPJ5</accession>
<dbReference type="EMBL" id="CP108037">
    <property type="protein sequence ID" value="WUN84514.1"/>
    <property type="molecule type" value="Genomic_DNA"/>
</dbReference>
<geneLocation type="plasmid" evidence="2 3">
    <name>unnamed1</name>
</geneLocation>
<sequence length="318" mass="34537">MPRNQNTAAQRARAAQRKTGGKYTALLREATTDGPPKAFPFRSLLAECSTLPEVHVDWGYNDPEDDGSFPGPVMFESALLGGPVPCGTVLALAGALSGLELRGDVHVESNDPLAEAIVSCAGRRFRLVLNQDLLYELCQGSGCPRRPIDDFRIPYCTGHLPECPPEKLIDMAEKWGDDVRDAFEDRPGEAQAGPQGDYLVRAAVGQGASTKVAAALIRYCFTDAELIDDVHRCDEEAMAVRHGIDREGLRLTTVANKEGYRIRSSVDDSCVVCGNALTRGLNVWPVPPQFCSEGCAPPRPPAWESHPDPWVTKTNPIV</sequence>
<keyword evidence="2" id="KW-0614">Plasmid</keyword>
<reference evidence="2" key="1">
    <citation type="submission" date="2022-10" db="EMBL/GenBank/DDBJ databases">
        <title>The complete genomes of actinobacterial strains from the NBC collection.</title>
        <authorList>
            <person name="Joergensen T.S."/>
            <person name="Alvarez Arevalo M."/>
            <person name="Sterndorff E.B."/>
            <person name="Faurdal D."/>
            <person name="Vuksanovic O."/>
            <person name="Mourched A.-S."/>
            <person name="Charusanti P."/>
            <person name="Shaw S."/>
            <person name="Blin K."/>
            <person name="Weber T."/>
        </authorList>
    </citation>
    <scope>NUCLEOTIDE SEQUENCE</scope>
    <source>
        <strain evidence="2">NBC_00303</strain>
        <plasmid evidence="2">unnamed1</plasmid>
    </source>
</reference>
<feature type="compositionally biased region" description="Low complexity" evidence="1">
    <location>
        <begin position="1"/>
        <end position="13"/>
    </location>
</feature>
<dbReference type="GeneID" id="95502275"/>
<keyword evidence="3" id="KW-1185">Reference proteome</keyword>
<protein>
    <submittedName>
        <fullName evidence="2">Uncharacterized protein</fullName>
    </submittedName>
</protein>
<name>A0ABZ1QPJ5_9ACTN</name>
<proteinExistence type="predicted"/>